<name>A0ABV1U5P9_9ACTN</name>
<evidence type="ECO:0000313" key="3">
    <source>
        <dbReference type="Proteomes" id="UP001470023"/>
    </source>
</evidence>
<feature type="region of interest" description="Disordered" evidence="1">
    <location>
        <begin position="1"/>
        <end position="20"/>
    </location>
</feature>
<reference evidence="2 3" key="1">
    <citation type="submission" date="2024-06" db="EMBL/GenBank/DDBJ databases">
        <title>The Natural Products Discovery Center: Release of the First 8490 Sequenced Strains for Exploring Actinobacteria Biosynthetic Diversity.</title>
        <authorList>
            <person name="Kalkreuter E."/>
            <person name="Kautsar S.A."/>
            <person name="Yang D."/>
            <person name="Bader C.D."/>
            <person name="Teijaro C.N."/>
            <person name="Fluegel L."/>
            <person name="Davis C.M."/>
            <person name="Simpson J.R."/>
            <person name="Lauterbach L."/>
            <person name="Steele A.D."/>
            <person name="Gui C."/>
            <person name="Meng S."/>
            <person name="Li G."/>
            <person name="Viehrig K."/>
            <person name="Ye F."/>
            <person name="Su P."/>
            <person name="Kiefer A.F."/>
            <person name="Nichols A."/>
            <person name="Cepeda A.J."/>
            <person name="Yan W."/>
            <person name="Fan B."/>
            <person name="Jiang Y."/>
            <person name="Adhikari A."/>
            <person name="Zheng C.-J."/>
            <person name="Schuster L."/>
            <person name="Cowan T.M."/>
            <person name="Smanski M.J."/>
            <person name="Chevrette M.G."/>
            <person name="De Carvalho L.P.S."/>
            <person name="Shen B."/>
        </authorList>
    </citation>
    <scope>NUCLEOTIDE SEQUENCE [LARGE SCALE GENOMIC DNA]</scope>
    <source>
        <strain evidence="2 3">NPDC001166</strain>
    </source>
</reference>
<sequence>MGGPSAGHGPQNLVSTPAEKRAAAKAVEDCIEPDTGRAGRWADDETGSAVKAFGARDGDGWLTAGALRAAHETWSGQVRNLLDRLGAEKDALRATNTVLTSADIGTGGALRQLSALDRY</sequence>
<protein>
    <recommendedName>
        <fullName evidence="4">Excreted virulence factor EspC (Type VII ESX diderm)</fullName>
    </recommendedName>
</protein>
<gene>
    <name evidence="2" type="ORF">ABT272_15010</name>
</gene>
<dbReference type="Proteomes" id="UP001470023">
    <property type="component" value="Unassembled WGS sequence"/>
</dbReference>
<keyword evidence="3" id="KW-1185">Reference proteome</keyword>
<dbReference type="EMBL" id="JBEPAZ010000010">
    <property type="protein sequence ID" value="MER6429041.1"/>
    <property type="molecule type" value="Genomic_DNA"/>
</dbReference>
<evidence type="ECO:0000313" key="2">
    <source>
        <dbReference type="EMBL" id="MER6429041.1"/>
    </source>
</evidence>
<accession>A0ABV1U5P9</accession>
<comment type="caution">
    <text evidence="2">The sequence shown here is derived from an EMBL/GenBank/DDBJ whole genome shotgun (WGS) entry which is preliminary data.</text>
</comment>
<organism evidence="2 3">
    <name type="scientific">Streptomyces sp. 900105245</name>
    <dbReference type="NCBI Taxonomy" id="3154379"/>
    <lineage>
        <taxon>Bacteria</taxon>
        <taxon>Bacillati</taxon>
        <taxon>Actinomycetota</taxon>
        <taxon>Actinomycetes</taxon>
        <taxon>Kitasatosporales</taxon>
        <taxon>Streptomycetaceae</taxon>
        <taxon>Streptomyces</taxon>
    </lineage>
</organism>
<evidence type="ECO:0000256" key="1">
    <source>
        <dbReference type="SAM" id="MobiDB-lite"/>
    </source>
</evidence>
<evidence type="ECO:0008006" key="4">
    <source>
        <dbReference type="Google" id="ProtNLM"/>
    </source>
</evidence>
<proteinExistence type="predicted"/>
<dbReference type="RefSeq" id="WP_352063645.1">
    <property type="nucleotide sequence ID" value="NZ_JBEPAZ010000010.1"/>
</dbReference>